<dbReference type="Proteomes" id="UP000241394">
    <property type="component" value="Chromosome LG17"/>
</dbReference>
<protein>
    <submittedName>
        <fullName evidence="3">DAR GTPase</fullName>
    </submittedName>
</protein>
<dbReference type="InParanoid" id="A0A2R6QE18"/>
<dbReference type="Gene3D" id="1.10.1580.10">
    <property type="match status" value="1"/>
</dbReference>
<evidence type="ECO:0000256" key="2">
    <source>
        <dbReference type="ARBA" id="ARBA00023134"/>
    </source>
</evidence>
<comment type="caution">
    <text evidence="3">The sequence shown here is derived from an EMBL/GenBank/DDBJ whole genome shotgun (WGS) entry which is preliminary data.</text>
</comment>
<keyword evidence="2" id="KW-0342">GTP-binding</keyword>
<gene>
    <name evidence="3" type="ORF">CEY00_Acc19558</name>
</gene>
<dbReference type="GO" id="GO:0032543">
    <property type="term" value="P:mitochondrial translation"/>
    <property type="evidence" value="ECO:0007669"/>
    <property type="project" value="TreeGrafter"/>
</dbReference>
<dbReference type="PANTHER" id="PTHR45782">
    <property type="entry name" value="MITOCHONDRIAL RIBOSOME-ASSOCIATED GTPASE 1"/>
    <property type="match status" value="1"/>
</dbReference>
<proteinExistence type="predicted"/>
<reference evidence="3 4" key="1">
    <citation type="submission" date="2017-07" db="EMBL/GenBank/DDBJ databases">
        <title>An improved, manually edited Actinidia chinensis var. chinensis (kiwifruit) genome highlights the challenges associated with draft genomes and gene prediction in plants.</title>
        <authorList>
            <person name="Pilkington S."/>
            <person name="Crowhurst R."/>
            <person name="Hilario E."/>
            <person name="Nardozza S."/>
            <person name="Fraser L."/>
            <person name="Peng Y."/>
            <person name="Gunaseelan K."/>
            <person name="Simpson R."/>
            <person name="Tahir J."/>
            <person name="Deroles S."/>
            <person name="Templeton K."/>
            <person name="Luo Z."/>
            <person name="Davy M."/>
            <person name="Cheng C."/>
            <person name="Mcneilage M."/>
            <person name="Scaglione D."/>
            <person name="Liu Y."/>
            <person name="Zhang Q."/>
            <person name="Datson P."/>
            <person name="De Silva N."/>
            <person name="Gardiner S."/>
            <person name="Bassett H."/>
            <person name="Chagne D."/>
            <person name="Mccallum J."/>
            <person name="Dzierzon H."/>
            <person name="Deng C."/>
            <person name="Wang Y.-Y."/>
            <person name="Barron N."/>
            <person name="Manako K."/>
            <person name="Bowen J."/>
            <person name="Foster T."/>
            <person name="Erridge Z."/>
            <person name="Tiffin H."/>
            <person name="Waite C."/>
            <person name="Davies K."/>
            <person name="Grierson E."/>
            <person name="Laing W."/>
            <person name="Kirk R."/>
            <person name="Chen X."/>
            <person name="Wood M."/>
            <person name="Montefiori M."/>
            <person name="Brummell D."/>
            <person name="Schwinn K."/>
            <person name="Catanach A."/>
            <person name="Fullerton C."/>
            <person name="Li D."/>
            <person name="Meiyalaghan S."/>
            <person name="Nieuwenhuizen N."/>
            <person name="Read N."/>
            <person name="Prakash R."/>
            <person name="Hunter D."/>
            <person name="Zhang H."/>
            <person name="Mckenzie M."/>
            <person name="Knabel M."/>
            <person name="Harris A."/>
            <person name="Allan A."/>
            <person name="Chen A."/>
            <person name="Janssen B."/>
            <person name="Plunkett B."/>
            <person name="Dwamena C."/>
            <person name="Voogd C."/>
            <person name="Leif D."/>
            <person name="Lafferty D."/>
            <person name="Souleyre E."/>
            <person name="Varkonyi-Gasic E."/>
            <person name="Gambi F."/>
            <person name="Hanley J."/>
            <person name="Yao J.-L."/>
            <person name="Cheung J."/>
            <person name="David K."/>
            <person name="Warren B."/>
            <person name="Marsh K."/>
            <person name="Snowden K."/>
            <person name="Lin-Wang K."/>
            <person name="Brian L."/>
            <person name="Martinez-Sanchez M."/>
            <person name="Wang M."/>
            <person name="Ileperuma N."/>
            <person name="Macnee N."/>
            <person name="Campin R."/>
            <person name="Mcatee P."/>
            <person name="Drummond R."/>
            <person name="Espley R."/>
            <person name="Ireland H."/>
            <person name="Wu R."/>
            <person name="Atkinson R."/>
            <person name="Karunairetnam S."/>
            <person name="Bulley S."/>
            <person name="Chunkath S."/>
            <person name="Hanley Z."/>
            <person name="Storey R."/>
            <person name="Thrimawithana A."/>
            <person name="Thomson S."/>
            <person name="David C."/>
            <person name="Testolin R."/>
        </authorList>
    </citation>
    <scope>NUCLEOTIDE SEQUENCE [LARGE SCALE GENOMIC DNA]</scope>
    <source>
        <strain evidence="4">cv. Red5</strain>
        <tissue evidence="3">Young leaf</tissue>
    </source>
</reference>
<dbReference type="STRING" id="1590841.A0A2R6QE18"/>
<dbReference type="GO" id="GO:0005739">
    <property type="term" value="C:mitochondrion"/>
    <property type="evidence" value="ECO:0007669"/>
    <property type="project" value="TreeGrafter"/>
</dbReference>
<dbReference type="GO" id="GO:0005525">
    <property type="term" value="F:GTP binding"/>
    <property type="evidence" value="ECO:0007669"/>
    <property type="project" value="UniProtKB-KW"/>
</dbReference>
<dbReference type="GO" id="GO:0003924">
    <property type="term" value="F:GTPase activity"/>
    <property type="evidence" value="ECO:0007669"/>
    <property type="project" value="TreeGrafter"/>
</dbReference>
<evidence type="ECO:0000256" key="1">
    <source>
        <dbReference type="ARBA" id="ARBA00022741"/>
    </source>
</evidence>
<name>A0A2R6QE18_ACTCC</name>
<organism evidence="3 4">
    <name type="scientific">Actinidia chinensis var. chinensis</name>
    <name type="common">Chinese soft-hair kiwi</name>
    <dbReference type="NCBI Taxonomy" id="1590841"/>
    <lineage>
        <taxon>Eukaryota</taxon>
        <taxon>Viridiplantae</taxon>
        <taxon>Streptophyta</taxon>
        <taxon>Embryophyta</taxon>
        <taxon>Tracheophyta</taxon>
        <taxon>Spermatophyta</taxon>
        <taxon>Magnoliopsida</taxon>
        <taxon>eudicotyledons</taxon>
        <taxon>Gunneridae</taxon>
        <taxon>Pentapetalae</taxon>
        <taxon>asterids</taxon>
        <taxon>Ericales</taxon>
        <taxon>Actinidiaceae</taxon>
        <taxon>Actinidia</taxon>
    </lineage>
</organism>
<dbReference type="PANTHER" id="PTHR45782:SF5">
    <property type="entry name" value="DAR GTPASE 3, CHLOROPLASTIC"/>
    <property type="match status" value="1"/>
</dbReference>
<keyword evidence="4" id="KW-1185">Reference proteome</keyword>
<reference evidence="4" key="2">
    <citation type="journal article" date="2018" name="BMC Genomics">
        <title>A manually annotated Actinidia chinensis var. chinensis (kiwifruit) genome highlights the challenges associated with draft genomes and gene prediction in plants.</title>
        <authorList>
            <person name="Pilkington S.M."/>
            <person name="Crowhurst R."/>
            <person name="Hilario E."/>
            <person name="Nardozza S."/>
            <person name="Fraser L."/>
            <person name="Peng Y."/>
            <person name="Gunaseelan K."/>
            <person name="Simpson R."/>
            <person name="Tahir J."/>
            <person name="Deroles S.C."/>
            <person name="Templeton K."/>
            <person name="Luo Z."/>
            <person name="Davy M."/>
            <person name="Cheng C."/>
            <person name="McNeilage M."/>
            <person name="Scaglione D."/>
            <person name="Liu Y."/>
            <person name="Zhang Q."/>
            <person name="Datson P."/>
            <person name="De Silva N."/>
            <person name="Gardiner S.E."/>
            <person name="Bassett H."/>
            <person name="Chagne D."/>
            <person name="McCallum J."/>
            <person name="Dzierzon H."/>
            <person name="Deng C."/>
            <person name="Wang Y.Y."/>
            <person name="Barron L."/>
            <person name="Manako K."/>
            <person name="Bowen J."/>
            <person name="Foster T.M."/>
            <person name="Erridge Z.A."/>
            <person name="Tiffin H."/>
            <person name="Waite C.N."/>
            <person name="Davies K.M."/>
            <person name="Grierson E.P."/>
            <person name="Laing W.A."/>
            <person name="Kirk R."/>
            <person name="Chen X."/>
            <person name="Wood M."/>
            <person name="Montefiori M."/>
            <person name="Brummell D.A."/>
            <person name="Schwinn K.E."/>
            <person name="Catanach A."/>
            <person name="Fullerton C."/>
            <person name="Li D."/>
            <person name="Meiyalaghan S."/>
            <person name="Nieuwenhuizen N."/>
            <person name="Read N."/>
            <person name="Prakash R."/>
            <person name="Hunter D."/>
            <person name="Zhang H."/>
            <person name="McKenzie M."/>
            <person name="Knabel M."/>
            <person name="Harris A."/>
            <person name="Allan A.C."/>
            <person name="Gleave A."/>
            <person name="Chen A."/>
            <person name="Janssen B.J."/>
            <person name="Plunkett B."/>
            <person name="Ampomah-Dwamena C."/>
            <person name="Voogd C."/>
            <person name="Leif D."/>
            <person name="Lafferty D."/>
            <person name="Souleyre E.J.F."/>
            <person name="Varkonyi-Gasic E."/>
            <person name="Gambi F."/>
            <person name="Hanley J."/>
            <person name="Yao J.L."/>
            <person name="Cheung J."/>
            <person name="David K.M."/>
            <person name="Warren B."/>
            <person name="Marsh K."/>
            <person name="Snowden K.C."/>
            <person name="Lin-Wang K."/>
            <person name="Brian L."/>
            <person name="Martinez-Sanchez M."/>
            <person name="Wang M."/>
            <person name="Ileperuma N."/>
            <person name="Macnee N."/>
            <person name="Campin R."/>
            <person name="McAtee P."/>
            <person name="Drummond R.S.M."/>
            <person name="Espley R.V."/>
            <person name="Ireland H.S."/>
            <person name="Wu R."/>
            <person name="Atkinson R.G."/>
            <person name="Karunairetnam S."/>
            <person name="Bulley S."/>
            <person name="Chunkath S."/>
            <person name="Hanley Z."/>
            <person name="Storey R."/>
            <person name="Thrimawithana A.H."/>
            <person name="Thomson S."/>
            <person name="David C."/>
            <person name="Testolin R."/>
            <person name="Huang H."/>
            <person name="Hellens R.P."/>
            <person name="Schaffer R.J."/>
        </authorList>
    </citation>
    <scope>NUCLEOTIDE SEQUENCE [LARGE SCALE GENOMIC DNA]</scope>
    <source>
        <strain evidence="4">cv. Red5</strain>
    </source>
</reference>
<dbReference type="Gramene" id="PSS06381">
    <property type="protein sequence ID" value="PSS06381"/>
    <property type="gene ID" value="CEY00_Acc19558"/>
</dbReference>
<dbReference type="FunFam" id="1.10.1580.10:FF:000007">
    <property type="entry name" value="Mitochondrial GTPase 1"/>
    <property type="match status" value="1"/>
</dbReference>
<dbReference type="AlphaFoldDB" id="A0A2R6QE18"/>
<dbReference type="InterPro" id="IPR023179">
    <property type="entry name" value="GTP-bd_ortho_bundle_sf"/>
</dbReference>
<sequence>MRISDQSAAIKLAICDDIGERSYDVTDVAAILVQMLSRFPTVGTKAIYKRYKIDTDGHCGKTFVQKLAAQLFNGDGNQAAFRVLTDFRKGKFGWVSLERPPQ</sequence>
<dbReference type="OMA" id="IDTDGHC"/>
<accession>A0A2R6QE18</accession>
<evidence type="ECO:0000313" key="3">
    <source>
        <dbReference type="EMBL" id="PSS06381.1"/>
    </source>
</evidence>
<dbReference type="EMBL" id="NKQK01000017">
    <property type="protein sequence ID" value="PSS06381.1"/>
    <property type="molecule type" value="Genomic_DNA"/>
</dbReference>
<evidence type="ECO:0000313" key="4">
    <source>
        <dbReference type="Proteomes" id="UP000241394"/>
    </source>
</evidence>
<keyword evidence="1" id="KW-0547">Nucleotide-binding</keyword>
<dbReference type="OrthoDB" id="269151at2759"/>